<evidence type="ECO:0000256" key="1">
    <source>
        <dbReference type="SAM" id="MobiDB-lite"/>
    </source>
</evidence>
<dbReference type="EMBL" id="JXMU01000014">
    <property type="protein sequence ID" value="KPB01081.1"/>
    <property type="molecule type" value="Genomic_DNA"/>
</dbReference>
<dbReference type="STRING" id="1514904.SU32_10630"/>
<comment type="caution">
    <text evidence="3">The sequence shown here is derived from an EMBL/GenBank/DDBJ whole genome shotgun (WGS) entry which is preliminary data.</text>
</comment>
<keyword evidence="2" id="KW-1133">Transmembrane helix</keyword>
<feature type="region of interest" description="Disordered" evidence="1">
    <location>
        <begin position="32"/>
        <end position="60"/>
    </location>
</feature>
<keyword evidence="4" id="KW-1185">Reference proteome</keyword>
<dbReference type="PATRIC" id="fig|1514904.3.peg.961"/>
<evidence type="ECO:0000256" key="2">
    <source>
        <dbReference type="SAM" id="Phobius"/>
    </source>
</evidence>
<protein>
    <submittedName>
        <fullName evidence="3">Uncharacterized protein</fullName>
    </submittedName>
</protein>
<accession>A0A0N0VLP6</accession>
<organism evidence="3 4">
    <name type="scientific">Ahrensia marina</name>
    <dbReference type="NCBI Taxonomy" id="1514904"/>
    <lineage>
        <taxon>Bacteria</taxon>
        <taxon>Pseudomonadati</taxon>
        <taxon>Pseudomonadota</taxon>
        <taxon>Alphaproteobacteria</taxon>
        <taxon>Hyphomicrobiales</taxon>
        <taxon>Ahrensiaceae</taxon>
        <taxon>Ahrensia</taxon>
    </lineage>
</organism>
<keyword evidence="2" id="KW-0472">Membrane</keyword>
<evidence type="ECO:0000313" key="4">
    <source>
        <dbReference type="Proteomes" id="UP000038011"/>
    </source>
</evidence>
<evidence type="ECO:0000313" key="3">
    <source>
        <dbReference type="EMBL" id="KPB01081.1"/>
    </source>
</evidence>
<keyword evidence="2" id="KW-0812">Transmembrane</keyword>
<sequence>MQNGPLLFIIIAVALALAMLLVSWLVRRAAQRQMPGSRERGTHWIGGANRRDDDFDGDDL</sequence>
<reference evidence="3 4" key="1">
    <citation type="submission" date="2015-01" db="EMBL/GenBank/DDBJ databases">
        <title>Ahrensia donghaiensis sp. nov., a novel dimethylsulphoniopropionate-cleavage bacterium isolated from seawater and emended descriptions of the genus Ahrensia and Ahrensia kielensis.</title>
        <authorList>
            <person name="Liu J."/>
        </authorList>
    </citation>
    <scope>NUCLEOTIDE SEQUENCE [LARGE SCALE GENOMIC DNA]</scope>
    <source>
        <strain evidence="3 4">LZD062</strain>
    </source>
</reference>
<dbReference type="RefSeq" id="WP_053999342.1">
    <property type="nucleotide sequence ID" value="NZ_JXMU01000014.1"/>
</dbReference>
<feature type="transmembrane region" description="Helical" evidence="2">
    <location>
        <begin position="6"/>
        <end position="26"/>
    </location>
</feature>
<gene>
    <name evidence="3" type="ORF">SU32_10630</name>
</gene>
<proteinExistence type="predicted"/>
<dbReference type="Proteomes" id="UP000038011">
    <property type="component" value="Unassembled WGS sequence"/>
</dbReference>
<dbReference type="AlphaFoldDB" id="A0A0N0VLP6"/>
<name>A0A0N0VLP6_9HYPH</name>